<dbReference type="CDD" id="cd09279">
    <property type="entry name" value="RNase_HI_like"/>
    <property type="match status" value="1"/>
</dbReference>
<proteinExistence type="predicted"/>
<accession>A0A6A3I0A9</accession>
<dbReference type="GO" id="GO:0003676">
    <property type="term" value="F:nucleic acid binding"/>
    <property type="evidence" value="ECO:0007669"/>
    <property type="project" value="InterPro"/>
</dbReference>
<evidence type="ECO:0000259" key="2">
    <source>
        <dbReference type="Pfam" id="PF13456"/>
    </source>
</evidence>
<evidence type="ECO:0000256" key="1">
    <source>
        <dbReference type="SAM" id="MobiDB-lite"/>
    </source>
</evidence>
<dbReference type="EMBL" id="QXFW01002678">
    <property type="protein sequence ID" value="KAE8976339.1"/>
    <property type="molecule type" value="Genomic_DNA"/>
</dbReference>
<dbReference type="Proteomes" id="UP000460718">
    <property type="component" value="Unassembled WGS sequence"/>
</dbReference>
<dbReference type="InterPro" id="IPR036397">
    <property type="entry name" value="RNaseH_sf"/>
</dbReference>
<evidence type="ECO:0000313" key="4">
    <source>
        <dbReference type="Proteomes" id="UP000460718"/>
    </source>
</evidence>
<dbReference type="Gene3D" id="3.30.420.10">
    <property type="entry name" value="Ribonuclease H-like superfamily/Ribonuclease H"/>
    <property type="match status" value="1"/>
</dbReference>
<dbReference type="SUPFAM" id="SSF53098">
    <property type="entry name" value="Ribonuclease H-like"/>
    <property type="match status" value="1"/>
</dbReference>
<name>A0A6A3I0A9_9STRA</name>
<dbReference type="InterPro" id="IPR002156">
    <property type="entry name" value="RNaseH_domain"/>
</dbReference>
<dbReference type="InterPro" id="IPR012337">
    <property type="entry name" value="RNaseH-like_sf"/>
</dbReference>
<protein>
    <recommendedName>
        <fullName evidence="2">RNase H type-1 domain-containing protein</fullName>
    </recommendedName>
</protein>
<feature type="region of interest" description="Disordered" evidence="1">
    <location>
        <begin position="224"/>
        <end position="251"/>
    </location>
</feature>
<feature type="domain" description="RNase H type-1" evidence="2">
    <location>
        <begin position="59"/>
        <end position="178"/>
    </location>
</feature>
<evidence type="ECO:0000313" key="3">
    <source>
        <dbReference type="EMBL" id="KAE8976339.1"/>
    </source>
</evidence>
<gene>
    <name evidence="3" type="ORF">PF011_g24096</name>
</gene>
<dbReference type="PANTHER" id="PTHR47723:SF23">
    <property type="entry name" value="REVERSE TRANSCRIPTASE-LIKE PROTEIN"/>
    <property type="match status" value="1"/>
</dbReference>
<sequence length="251" mass="27877">MDAERSTKAVCSVATQTTELVDVGVQTDVVQEAKGRVKAPPVISMEMLEADFAGYVLSFDGTAKTSTRQGSCGYIIWELPGWNILTAHGFILEDVTVNDAEYYGLLKGLGLAAERNIQDLVVGDSRIVIQQVQGLINCNQPNLQRRLSEVEMLKEKFKSMRLVHVKREYNQAADYLTSKTLALGASWQTEDPEELKHLVQVSKIHEKLMKPLVILDEIAQGESSQRDLPVETPNDIRQGPESAPLLGLWLQ</sequence>
<dbReference type="AlphaFoldDB" id="A0A6A3I0A9"/>
<comment type="caution">
    <text evidence="3">The sequence shown here is derived from an EMBL/GenBank/DDBJ whole genome shotgun (WGS) entry which is preliminary data.</text>
</comment>
<dbReference type="GO" id="GO:0004523">
    <property type="term" value="F:RNA-DNA hybrid ribonuclease activity"/>
    <property type="evidence" value="ECO:0007669"/>
    <property type="project" value="InterPro"/>
</dbReference>
<dbReference type="PANTHER" id="PTHR47723">
    <property type="entry name" value="OS05G0353850 PROTEIN"/>
    <property type="match status" value="1"/>
</dbReference>
<reference evidence="3 4" key="1">
    <citation type="submission" date="2018-09" db="EMBL/GenBank/DDBJ databases">
        <title>Genomic investigation of the strawberry pathogen Phytophthora fragariae indicates pathogenicity is determined by transcriptional variation in three key races.</title>
        <authorList>
            <person name="Adams T.M."/>
            <person name="Armitage A.D."/>
            <person name="Sobczyk M.K."/>
            <person name="Bates H.J."/>
            <person name="Dunwell J.M."/>
            <person name="Nellist C.F."/>
            <person name="Harrison R.J."/>
        </authorList>
    </citation>
    <scope>NUCLEOTIDE SEQUENCE [LARGE SCALE GENOMIC DNA]</scope>
    <source>
        <strain evidence="3 4">SCRP245</strain>
    </source>
</reference>
<dbReference type="Pfam" id="PF13456">
    <property type="entry name" value="RVT_3"/>
    <property type="match status" value="1"/>
</dbReference>
<dbReference type="InterPro" id="IPR053151">
    <property type="entry name" value="RNase_H-like"/>
</dbReference>
<organism evidence="3 4">
    <name type="scientific">Phytophthora fragariae</name>
    <dbReference type="NCBI Taxonomy" id="53985"/>
    <lineage>
        <taxon>Eukaryota</taxon>
        <taxon>Sar</taxon>
        <taxon>Stramenopiles</taxon>
        <taxon>Oomycota</taxon>
        <taxon>Peronosporomycetes</taxon>
        <taxon>Peronosporales</taxon>
        <taxon>Peronosporaceae</taxon>
        <taxon>Phytophthora</taxon>
    </lineage>
</organism>